<reference evidence="4 5" key="1">
    <citation type="submission" date="2025-04" db="UniProtKB">
        <authorList>
            <consortium name="RefSeq"/>
        </authorList>
    </citation>
    <scope>IDENTIFICATION</scope>
</reference>
<dbReference type="InterPro" id="IPR042178">
    <property type="entry name" value="Serpin_sf_1"/>
</dbReference>
<dbReference type="RefSeq" id="XP_033785716.1">
    <property type="nucleotide sequence ID" value="XM_033929825.1"/>
</dbReference>
<dbReference type="GO" id="GO:0004867">
    <property type="term" value="F:serine-type endopeptidase inhibitor activity"/>
    <property type="evidence" value="ECO:0007669"/>
    <property type="project" value="InterPro"/>
</dbReference>
<dbReference type="Gene3D" id="2.30.39.10">
    <property type="entry name" value="Alpha-1-antitrypsin, domain 1"/>
    <property type="match status" value="1"/>
</dbReference>
<dbReference type="GO" id="GO:0005615">
    <property type="term" value="C:extracellular space"/>
    <property type="evidence" value="ECO:0007669"/>
    <property type="project" value="InterPro"/>
</dbReference>
<evidence type="ECO:0000313" key="6">
    <source>
        <dbReference type="RefSeq" id="XP_033785717.1"/>
    </source>
</evidence>
<keyword evidence="3" id="KW-1185">Reference proteome</keyword>
<accession>A0A6P8P902</accession>
<dbReference type="InterPro" id="IPR036186">
    <property type="entry name" value="Serpin_sf"/>
</dbReference>
<dbReference type="GeneID" id="117353647"/>
<evidence type="ECO:0000256" key="1">
    <source>
        <dbReference type="ARBA" id="ARBA00006426"/>
    </source>
</evidence>
<dbReference type="PANTHER" id="PTHR11461">
    <property type="entry name" value="SERINE PROTEASE INHIBITOR, SERPIN"/>
    <property type="match status" value="1"/>
</dbReference>
<proteinExistence type="inferred from homology"/>
<evidence type="ECO:0000313" key="3">
    <source>
        <dbReference type="Proteomes" id="UP000515159"/>
    </source>
</evidence>
<dbReference type="InterPro" id="IPR023796">
    <property type="entry name" value="Serpin_dom"/>
</dbReference>
<dbReference type="SMART" id="SM00093">
    <property type="entry name" value="SERPIN"/>
    <property type="match status" value="1"/>
</dbReference>
<dbReference type="Gene3D" id="3.30.497.10">
    <property type="entry name" value="Antithrombin, subunit I, domain 2"/>
    <property type="match status" value="1"/>
</dbReference>
<dbReference type="Pfam" id="PF00079">
    <property type="entry name" value="Serpin"/>
    <property type="match status" value="1"/>
</dbReference>
<evidence type="ECO:0000259" key="2">
    <source>
        <dbReference type="SMART" id="SM00093"/>
    </source>
</evidence>
<dbReference type="KEGG" id="gsh:117353647"/>
<name>A0A6P8P902_GEOSA</name>
<gene>
    <name evidence="4 5 6" type="primary">LOC117353647</name>
</gene>
<dbReference type="Proteomes" id="UP000515159">
    <property type="component" value="Chromosome 2"/>
</dbReference>
<dbReference type="PROSITE" id="PS00284">
    <property type="entry name" value="SERPIN"/>
    <property type="match status" value="1"/>
</dbReference>
<dbReference type="PANTHER" id="PTHR11461:SF186">
    <property type="entry name" value="SERPIN B4"/>
    <property type="match status" value="1"/>
</dbReference>
<dbReference type="RefSeq" id="XP_033785715.1">
    <property type="nucleotide sequence ID" value="XM_033929824.1"/>
</dbReference>
<dbReference type="FunFam" id="2.30.39.10:FF:000001">
    <property type="entry name" value="Serpin family B member 2"/>
    <property type="match status" value="1"/>
</dbReference>
<dbReference type="InterPro" id="IPR000215">
    <property type="entry name" value="Serpin_fam"/>
</dbReference>
<evidence type="ECO:0000313" key="5">
    <source>
        <dbReference type="RefSeq" id="XP_033785716.1"/>
    </source>
</evidence>
<dbReference type="CDD" id="cd19956">
    <property type="entry name" value="serpinB"/>
    <property type="match status" value="1"/>
</dbReference>
<dbReference type="OrthoDB" id="671595at2759"/>
<organism evidence="3 6">
    <name type="scientific">Geotrypetes seraphini</name>
    <name type="common">Gaboon caecilian</name>
    <name type="synonym">Caecilia seraphini</name>
    <dbReference type="NCBI Taxonomy" id="260995"/>
    <lineage>
        <taxon>Eukaryota</taxon>
        <taxon>Metazoa</taxon>
        <taxon>Chordata</taxon>
        <taxon>Craniata</taxon>
        <taxon>Vertebrata</taxon>
        <taxon>Euteleostomi</taxon>
        <taxon>Amphibia</taxon>
        <taxon>Gymnophiona</taxon>
        <taxon>Geotrypetes</taxon>
    </lineage>
</organism>
<feature type="domain" description="Serpin" evidence="2">
    <location>
        <begin position="13"/>
        <end position="410"/>
    </location>
</feature>
<dbReference type="AlphaFoldDB" id="A0A6P8P902"/>
<dbReference type="RefSeq" id="XP_033785717.1">
    <property type="nucleotide sequence ID" value="XM_033929826.1"/>
</dbReference>
<protein>
    <submittedName>
        <fullName evidence="4 5">Serpin B4-like</fullName>
    </submittedName>
</protein>
<evidence type="ECO:0000313" key="4">
    <source>
        <dbReference type="RefSeq" id="XP_033785715.1"/>
    </source>
</evidence>
<comment type="similarity">
    <text evidence="1">Belongs to the serpin family. Ov-serpin subfamily.</text>
</comment>
<dbReference type="InterPro" id="IPR042185">
    <property type="entry name" value="Serpin_sf_2"/>
</dbReference>
<sequence length="410" mass="46342">MDSLAAAIASFTSDFIKVLNKNKKNDNIFFCSPSILSAFGMVLLGAKRNTALEMEKVLHLGESKGIADAGTEHTSEENVCKQTTVPPPSLPEQQCGQEGTVHSKFHELLSNLLKSDQDCELRIANKLYGQNSFPFVEQYLSCVQKLYMAMLETVDFKNSEEVRKKINTWVETETNGKIKDLFTQGSIQPETSLVVVNAVYFNAKWDKEFKKENTKEMQFHLNKRESKLVKMMYQNGKFKVASIPEMHMKILELFYCEKKLSMVILLPDELADDSTGLEKIENGLTSKKLAEWTSALQETDVDVYFPTFQLEEIYDLKLYLQEMGMRDLFSNKADLSGISNKIGLKVSKAVHKTVIKVDEKGTEAAAATGITIVPLSLPIRFQFIADHPFIFLIIDNTTKAILFYGRYCSP</sequence>
<dbReference type="InterPro" id="IPR023795">
    <property type="entry name" value="Serpin_CS"/>
</dbReference>
<dbReference type="SUPFAM" id="SSF56574">
    <property type="entry name" value="Serpins"/>
    <property type="match status" value="1"/>
</dbReference>